<dbReference type="Proteomes" id="UP001201812">
    <property type="component" value="Unassembled WGS sequence"/>
</dbReference>
<evidence type="ECO:0000256" key="1">
    <source>
        <dbReference type="SAM" id="Phobius"/>
    </source>
</evidence>
<dbReference type="EMBL" id="JAKKPZ010000036">
    <property type="protein sequence ID" value="KAI1708298.1"/>
    <property type="molecule type" value="Genomic_DNA"/>
</dbReference>
<proteinExistence type="predicted"/>
<dbReference type="Pfam" id="PF07406">
    <property type="entry name" value="NICE-3"/>
    <property type="match status" value="1"/>
</dbReference>
<keyword evidence="1" id="KW-0472">Membrane</keyword>
<reference evidence="2" key="1">
    <citation type="submission" date="2022-01" db="EMBL/GenBank/DDBJ databases">
        <title>Genome Sequence Resource for Two Populations of Ditylenchus destructor, the Migratory Endoparasitic Phytonematode.</title>
        <authorList>
            <person name="Zhang H."/>
            <person name="Lin R."/>
            <person name="Xie B."/>
        </authorList>
    </citation>
    <scope>NUCLEOTIDE SEQUENCE</scope>
    <source>
        <strain evidence="2">BazhouSP</strain>
    </source>
</reference>
<keyword evidence="1" id="KW-0812">Transmembrane</keyword>
<gene>
    <name evidence="2" type="ORF">DdX_11978</name>
</gene>
<comment type="caution">
    <text evidence="2">The sequence shown here is derived from an EMBL/GenBank/DDBJ whole genome shotgun (WGS) entry which is preliminary data.</text>
</comment>
<dbReference type="InterPro" id="IPR010876">
    <property type="entry name" value="C1orf43"/>
</dbReference>
<accession>A0AAD4MVD5</accession>
<name>A0AAD4MVD5_9BILA</name>
<keyword evidence="3" id="KW-1185">Reference proteome</keyword>
<organism evidence="2 3">
    <name type="scientific">Ditylenchus destructor</name>
    <dbReference type="NCBI Taxonomy" id="166010"/>
    <lineage>
        <taxon>Eukaryota</taxon>
        <taxon>Metazoa</taxon>
        <taxon>Ecdysozoa</taxon>
        <taxon>Nematoda</taxon>
        <taxon>Chromadorea</taxon>
        <taxon>Rhabditida</taxon>
        <taxon>Tylenchina</taxon>
        <taxon>Tylenchomorpha</taxon>
        <taxon>Sphaerularioidea</taxon>
        <taxon>Anguinidae</taxon>
        <taxon>Anguininae</taxon>
        <taxon>Ditylenchus</taxon>
    </lineage>
</organism>
<evidence type="ECO:0000313" key="3">
    <source>
        <dbReference type="Proteomes" id="UP001201812"/>
    </source>
</evidence>
<sequence length="106" mass="12247">MRGMMTLSLGGYTVIFAVTFLMLVAVLFGIFVYRQIQRLRNNSARKEINSSVALELSKKGREAIMKKIEAVHCFRKIHFPKFTDCTMISEHANSPYDFILCSFNFR</sequence>
<evidence type="ECO:0000313" key="2">
    <source>
        <dbReference type="EMBL" id="KAI1708298.1"/>
    </source>
</evidence>
<dbReference type="AlphaFoldDB" id="A0AAD4MVD5"/>
<feature type="transmembrane region" description="Helical" evidence="1">
    <location>
        <begin position="12"/>
        <end position="33"/>
    </location>
</feature>
<keyword evidence="1" id="KW-1133">Transmembrane helix</keyword>
<protein>
    <submittedName>
        <fullName evidence="2">NICE-3 protein domain-containing protein</fullName>
    </submittedName>
</protein>